<dbReference type="VEuPathDB" id="FungiDB:Z519_08669"/>
<keyword evidence="4 6" id="KW-1133">Transmembrane helix</keyword>
<evidence type="ECO:0000256" key="4">
    <source>
        <dbReference type="ARBA" id="ARBA00022989"/>
    </source>
</evidence>
<dbReference type="GeneID" id="27701597"/>
<feature type="transmembrane region" description="Helical" evidence="6">
    <location>
        <begin position="404"/>
        <end position="426"/>
    </location>
</feature>
<comment type="subcellular location">
    <subcellularLocation>
        <location evidence="1">Membrane</location>
        <topology evidence="1">Multi-pass membrane protein</topology>
    </subcellularLocation>
</comment>
<dbReference type="Pfam" id="PF06609">
    <property type="entry name" value="TRI12"/>
    <property type="match status" value="1"/>
</dbReference>
<dbReference type="OrthoDB" id="4139357at2759"/>
<feature type="transmembrane region" description="Helical" evidence="6">
    <location>
        <begin position="273"/>
        <end position="290"/>
    </location>
</feature>
<dbReference type="RefSeq" id="XP_016617555.1">
    <property type="nucleotide sequence ID" value="XM_016766397.1"/>
</dbReference>
<dbReference type="Proteomes" id="UP000053789">
    <property type="component" value="Unassembled WGS sequence"/>
</dbReference>
<keyword evidence="2" id="KW-0813">Transport</keyword>
<feature type="transmembrane region" description="Helical" evidence="6">
    <location>
        <begin position="81"/>
        <end position="99"/>
    </location>
</feature>
<evidence type="ECO:0000313" key="9">
    <source>
        <dbReference type="Proteomes" id="UP000053789"/>
    </source>
</evidence>
<accession>A0A0D2ELL6</accession>
<evidence type="ECO:0000256" key="5">
    <source>
        <dbReference type="ARBA" id="ARBA00023136"/>
    </source>
</evidence>
<dbReference type="EMBL" id="KN846992">
    <property type="protein sequence ID" value="KIW90886.1"/>
    <property type="molecule type" value="Genomic_DNA"/>
</dbReference>
<evidence type="ECO:0000256" key="3">
    <source>
        <dbReference type="ARBA" id="ARBA00022692"/>
    </source>
</evidence>
<evidence type="ECO:0000259" key="7">
    <source>
        <dbReference type="PROSITE" id="PS50850"/>
    </source>
</evidence>
<organism evidence="8 9">
    <name type="scientific">Cladophialophora bantiana (strain ATCC 10958 / CBS 173.52 / CDC B-1940 / NIH 8579)</name>
    <name type="common">Xylohypha bantiana</name>
    <dbReference type="NCBI Taxonomy" id="1442370"/>
    <lineage>
        <taxon>Eukaryota</taxon>
        <taxon>Fungi</taxon>
        <taxon>Dikarya</taxon>
        <taxon>Ascomycota</taxon>
        <taxon>Pezizomycotina</taxon>
        <taxon>Eurotiomycetes</taxon>
        <taxon>Chaetothyriomycetidae</taxon>
        <taxon>Chaetothyriales</taxon>
        <taxon>Herpotrichiellaceae</taxon>
        <taxon>Cladophialophora</taxon>
    </lineage>
</organism>
<evidence type="ECO:0000256" key="2">
    <source>
        <dbReference type="ARBA" id="ARBA00022448"/>
    </source>
</evidence>
<dbReference type="AlphaFoldDB" id="A0A0D2ELL6"/>
<keyword evidence="9" id="KW-1185">Reference proteome</keyword>
<dbReference type="GO" id="GO:0022857">
    <property type="term" value="F:transmembrane transporter activity"/>
    <property type="evidence" value="ECO:0007669"/>
    <property type="project" value="InterPro"/>
</dbReference>
<dbReference type="Gene3D" id="1.20.1250.20">
    <property type="entry name" value="MFS general substrate transporter like domains"/>
    <property type="match status" value="1"/>
</dbReference>
<gene>
    <name evidence="8" type="ORF">Z519_08669</name>
</gene>
<feature type="transmembrane region" description="Helical" evidence="6">
    <location>
        <begin position="169"/>
        <end position="187"/>
    </location>
</feature>
<dbReference type="CDD" id="cd06179">
    <property type="entry name" value="MFS_TRI12_like"/>
    <property type="match status" value="1"/>
</dbReference>
<dbReference type="InterPro" id="IPR036259">
    <property type="entry name" value="MFS_trans_sf"/>
</dbReference>
<evidence type="ECO:0000256" key="1">
    <source>
        <dbReference type="ARBA" id="ARBA00004141"/>
    </source>
</evidence>
<reference evidence="8" key="1">
    <citation type="submission" date="2015-01" db="EMBL/GenBank/DDBJ databases">
        <title>The Genome Sequence of Cladophialophora bantiana CBS 173.52.</title>
        <authorList>
            <consortium name="The Broad Institute Genomics Platform"/>
            <person name="Cuomo C."/>
            <person name="de Hoog S."/>
            <person name="Gorbushina A."/>
            <person name="Stielow B."/>
            <person name="Teixiera M."/>
            <person name="Abouelleil A."/>
            <person name="Chapman S.B."/>
            <person name="Priest M."/>
            <person name="Young S.K."/>
            <person name="Wortman J."/>
            <person name="Nusbaum C."/>
            <person name="Birren B."/>
        </authorList>
    </citation>
    <scope>NUCLEOTIDE SEQUENCE [LARGE SCALE GENOMIC DNA]</scope>
    <source>
        <strain evidence="8">CBS 173.52</strain>
    </source>
</reference>
<feature type="transmembrane region" description="Helical" evidence="6">
    <location>
        <begin position="44"/>
        <end position="69"/>
    </location>
</feature>
<dbReference type="InterPro" id="IPR010573">
    <property type="entry name" value="MFS_Str1/Tri12-like"/>
</dbReference>
<dbReference type="PROSITE" id="PS50850">
    <property type="entry name" value="MFS"/>
    <property type="match status" value="1"/>
</dbReference>
<dbReference type="InterPro" id="IPR053791">
    <property type="entry name" value="MFS_Tri12-like"/>
</dbReference>
<dbReference type="GO" id="GO:0005886">
    <property type="term" value="C:plasma membrane"/>
    <property type="evidence" value="ECO:0007669"/>
    <property type="project" value="TreeGrafter"/>
</dbReference>
<keyword evidence="3 6" id="KW-0812">Transmembrane</keyword>
<name>A0A0D2ELL6_CLAB1</name>
<feature type="transmembrane region" description="Helical" evidence="6">
    <location>
        <begin position="311"/>
        <end position="328"/>
    </location>
</feature>
<feature type="transmembrane region" description="Helical" evidence="6">
    <location>
        <begin position="199"/>
        <end position="220"/>
    </location>
</feature>
<evidence type="ECO:0000313" key="8">
    <source>
        <dbReference type="EMBL" id="KIW90886.1"/>
    </source>
</evidence>
<proteinExistence type="predicted"/>
<dbReference type="PANTHER" id="PTHR23501">
    <property type="entry name" value="MAJOR FACILITATOR SUPERFAMILY"/>
    <property type="match status" value="1"/>
</dbReference>
<feature type="transmembrane region" description="Helical" evidence="6">
    <location>
        <begin position="240"/>
        <end position="261"/>
    </location>
</feature>
<dbReference type="HOGENOM" id="CLU_000960_25_2_1"/>
<dbReference type="SUPFAM" id="SSF103473">
    <property type="entry name" value="MFS general substrate transporter"/>
    <property type="match status" value="1"/>
</dbReference>
<keyword evidence="5 6" id="KW-0472">Membrane</keyword>
<feature type="transmembrane region" description="Helical" evidence="6">
    <location>
        <begin position="379"/>
        <end position="398"/>
    </location>
</feature>
<sequence>MDTIEKDDVQNTHEHIEVEEFMDGVSPTARGDNLPKNYYRSPQFIGSFLSMAISFQGAFLGYVMAANVITIINEDLGPTPGYIWILLVFVLCQTVTFTLAGRFGDIFGRRWIFIGANALAFIGYIVNGRAKKIDTLIAGSAIAGIGTGIQQTMPVIFGEMVSNQNRNTALGLTFALLAPLATIGPGLARVMVDNASWRWVYYFSAMMSGIAGLLQLFFYFPPNFHQLHTTLSKRTTVINLDFGGVIIFTGSVTSIILGISWGGQKYPWNSGEVLSSIVVGGIGLIIFVLFERFAPLKEPLMPLYLFRNRNYVALSVVASVGSMIFYALNIVYPQQISAVYGKSVQTTGWMSCTLTAGAIFGQFVGSLSKWTQKWVSLKWQLVIVCVLFTTFTGGMGAVTKENQGRAIVFSLISSIMIGYMEVLTLAGAPLMVKPEDIGLANGVEYTLRSSCSVLADSVFVTILQNRVASNVKKWVVPAILEAGLPPTSVVGFLTALSGGNLPALEKISGVTPAVIEAAITTALRSYENAFQLIYLLAERMTPDVARKLQHVGHRSKETTISG</sequence>
<feature type="transmembrane region" description="Helical" evidence="6">
    <location>
        <begin position="136"/>
        <end position="157"/>
    </location>
</feature>
<evidence type="ECO:0000256" key="6">
    <source>
        <dbReference type="SAM" id="Phobius"/>
    </source>
</evidence>
<dbReference type="PANTHER" id="PTHR23501:SF109">
    <property type="entry name" value="MAJOR FACILITATOR SUPERFAMILY (MFS) PROFILE DOMAIN-CONTAINING PROTEIN-RELATED"/>
    <property type="match status" value="1"/>
</dbReference>
<feature type="domain" description="Major facilitator superfamily (MFS) profile" evidence="7">
    <location>
        <begin position="45"/>
        <end position="500"/>
    </location>
</feature>
<feature type="transmembrane region" description="Helical" evidence="6">
    <location>
        <begin position="348"/>
        <end position="367"/>
    </location>
</feature>
<dbReference type="InterPro" id="IPR020846">
    <property type="entry name" value="MFS_dom"/>
</dbReference>
<protein>
    <recommendedName>
        <fullName evidence="7">Major facilitator superfamily (MFS) profile domain-containing protein</fullName>
    </recommendedName>
</protein>